<comment type="caution">
    <text evidence="8">The sequence shown here is derived from an EMBL/GenBank/DDBJ whole genome shotgun (WGS) entry which is preliminary data.</text>
</comment>
<dbReference type="SUPFAM" id="SSF51261">
    <property type="entry name" value="Duplicated hybrid motif"/>
    <property type="match status" value="1"/>
</dbReference>
<protein>
    <submittedName>
        <fullName evidence="8">PTS glucose transporter subunit IIA</fullName>
    </submittedName>
</protein>
<evidence type="ECO:0000256" key="3">
    <source>
        <dbReference type="ARBA" id="ARBA00022597"/>
    </source>
</evidence>
<evidence type="ECO:0000259" key="7">
    <source>
        <dbReference type="PROSITE" id="PS51093"/>
    </source>
</evidence>
<evidence type="ECO:0000313" key="8">
    <source>
        <dbReference type="EMBL" id="NEW56689.1"/>
    </source>
</evidence>
<organism evidence="8 9">
    <name type="scientific">Nocardia cyriacigeorgica</name>
    <dbReference type="NCBI Taxonomy" id="135487"/>
    <lineage>
        <taxon>Bacteria</taxon>
        <taxon>Bacillati</taxon>
        <taxon>Actinomycetota</taxon>
        <taxon>Actinomycetes</taxon>
        <taxon>Mycobacteriales</taxon>
        <taxon>Nocardiaceae</taxon>
        <taxon>Nocardia</taxon>
    </lineage>
</organism>
<feature type="domain" description="PTS EIIA type-1" evidence="7">
    <location>
        <begin position="21"/>
        <end position="127"/>
    </location>
</feature>
<keyword evidence="3 8" id="KW-0762">Sugar transport</keyword>
<dbReference type="Pfam" id="PF00358">
    <property type="entry name" value="PTS_EIIA_1"/>
    <property type="match status" value="1"/>
</dbReference>
<evidence type="ECO:0000256" key="1">
    <source>
        <dbReference type="ARBA" id="ARBA00004496"/>
    </source>
</evidence>
<dbReference type="PANTHER" id="PTHR45008">
    <property type="entry name" value="PTS SYSTEM GLUCOSE-SPECIFIC EIIA COMPONENT"/>
    <property type="match status" value="1"/>
</dbReference>
<dbReference type="EMBL" id="JAAGUX010000020">
    <property type="protein sequence ID" value="NEW56689.1"/>
    <property type="molecule type" value="Genomic_DNA"/>
</dbReference>
<dbReference type="PANTHER" id="PTHR45008:SF1">
    <property type="entry name" value="PTS SYSTEM GLUCOSE-SPECIFIC EIIA COMPONENT"/>
    <property type="match status" value="1"/>
</dbReference>
<evidence type="ECO:0000256" key="6">
    <source>
        <dbReference type="ARBA" id="ARBA00022777"/>
    </source>
</evidence>
<sequence length="154" mass="15435">MSVSVSAPLPGRVLALAEVPDPVFADQLVGSGVAIDPARDRGPIEVIAPIAGKIVKLHPHAFVIVSASGTGVLVHLGIDTVKLAGEGFTLLAAEGDELAAGAAIVRFDPTQIDGTGYSAVCPIVVMDSARDSVAAPGVGTDVDSGAPLFDWTAA</sequence>
<dbReference type="PROSITE" id="PS51093">
    <property type="entry name" value="PTS_EIIA_TYPE_1"/>
    <property type="match status" value="1"/>
</dbReference>
<dbReference type="Gene3D" id="2.70.70.10">
    <property type="entry name" value="Glucose Permease (Domain IIA)"/>
    <property type="match status" value="1"/>
</dbReference>
<dbReference type="InterPro" id="IPR001127">
    <property type="entry name" value="PTS_EIIA_1_perm"/>
</dbReference>
<dbReference type="RefSeq" id="WP_163837395.1">
    <property type="nucleotide sequence ID" value="NZ_JAAGUX010000020.1"/>
</dbReference>
<evidence type="ECO:0000256" key="2">
    <source>
        <dbReference type="ARBA" id="ARBA00022448"/>
    </source>
</evidence>
<dbReference type="Proteomes" id="UP000470876">
    <property type="component" value="Unassembled WGS sequence"/>
</dbReference>
<dbReference type="PROSITE" id="PS00371">
    <property type="entry name" value="PTS_EIIA_TYPE_1_HIS"/>
    <property type="match status" value="1"/>
</dbReference>
<keyword evidence="6" id="KW-0418">Kinase</keyword>
<comment type="subcellular location">
    <subcellularLocation>
        <location evidence="1">Cytoplasm</location>
    </subcellularLocation>
</comment>
<keyword evidence="9" id="KW-1185">Reference proteome</keyword>
<dbReference type="NCBIfam" id="TIGR00830">
    <property type="entry name" value="PTBA"/>
    <property type="match status" value="1"/>
</dbReference>
<proteinExistence type="predicted"/>
<evidence type="ECO:0000256" key="4">
    <source>
        <dbReference type="ARBA" id="ARBA00022679"/>
    </source>
</evidence>
<keyword evidence="2" id="KW-0813">Transport</keyword>
<gene>
    <name evidence="8" type="ORF">GV794_13635</name>
</gene>
<accession>A0ABX0CJG8</accession>
<dbReference type="InterPro" id="IPR050890">
    <property type="entry name" value="PTS_EIIA_component"/>
</dbReference>
<keyword evidence="4" id="KW-0808">Transferase</keyword>
<evidence type="ECO:0000256" key="5">
    <source>
        <dbReference type="ARBA" id="ARBA00022683"/>
    </source>
</evidence>
<keyword evidence="5" id="KW-0598">Phosphotransferase system</keyword>
<dbReference type="InterPro" id="IPR011055">
    <property type="entry name" value="Dup_hybrid_motif"/>
</dbReference>
<reference evidence="8 9" key="1">
    <citation type="submission" date="2020-01" db="EMBL/GenBank/DDBJ databases">
        <title>Genetics and antimicrobial susceptibilities of Nocardia species isolated from the soil; a comparison with species isolated from humans.</title>
        <authorList>
            <person name="Carrasco G."/>
            <person name="Monzon S."/>
            <person name="Sansegundo M."/>
            <person name="Garcia E."/>
            <person name="Garrido N."/>
            <person name="Medina M.J."/>
            <person name="Villalon P."/>
            <person name="Ramirez-Arocha A.C."/>
            <person name="Jimenez P."/>
            <person name="Cuesta I."/>
            <person name="Valdezate S."/>
        </authorList>
    </citation>
    <scope>NUCLEOTIDE SEQUENCE [LARGE SCALE GENOMIC DNA]</scope>
    <source>
        <strain evidence="8 9">CNM20110649</strain>
    </source>
</reference>
<evidence type="ECO:0000313" key="9">
    <source>
        <dbReference type="Proteomes" id="UP000470876"/>
    </source>
</evidence>
<name>A0ABX0CJG8_9NOCA</name>